<keyword evidence="1" id="KW-0805">Transcription regulation</keyword>
<feature type="non-terminal residue" evidence="5">
    <location>
        <position position="141"/>
    </location>
</feature>
<dbReference type="InterPro" id="IPR000485">
    <property type="entry name" value="AsnC-type_HTH_dom"/>
</dbReference>
<dbReference type="SUPFAM" id="SSF46785">
    <property type="entry name" value="Winged helix' DNA-binding domain"/>
    <property type="match status" value="1"/>
</dbReference>
<dbReference type="InterPro" id="IPR008920">
    <property type="entry name" value="TF_FadR/GntR_C"/>
</dbReference>
<gene>
    <name evidence="5" type="ORF">S01H1_00134</name>
</gene>
<dbReference type="Pfam" id="PF07729">
    <property type="entry name" value="FCD"/>
    <property type="match status" value="1"/>
</dbReference>
<dbReference type="Gene3D" id="1.20.120.530">
    <property type="entry name" value="GntR ligand-binding domain-like"/>
    <property type="match status" value="1"/>
</dbReference>
<dbReference type="Gene3D" id="1.10.10.10">
    <property type="entry name" value="Winged helix-like DNA-binding domain superfamily/Winged helix DNA-binding domain"/>
    <property type="match status" value="1"/>
</dbReference>
<organism evidence="5">
    <name type="scientific">marine sediment metagenome</name>
    <dbReference type="NCBI Taxonomy" id="412755"/>
    <lineage>
        <taxon>unclassified sequences</taxon>
        <taxon>metagenomes</taxon>
        <taxon>ecological metagenomes</taxon>
    </lineage>
</organism>
<dbReference type="PANTHER" id="PTHR43537:SF24">
    <property type="entry name" value="GLUCONATE OPERON TRANSCRIPTIONAL REPRESSOR"/>
    <property type="match status" value="1"/>
</dbReference>
<dbReference type="InterPro" id="IPR000524">
    <property type="entry name" value="Tscrpt_reg_HTH_GntR"/>
</dbReference>
<feature type="domain" description="HTH gntR-type" evidence="4">
    <location>
        <begin position="6"/>
        <end position="73"/>
    </location>
</feature>
<dbReference type="GO" id="GO:0003700">
    <property type="term" value="F:DNA-binding transcription factor activity"/>
    <property type="evidence" value="ECO:0007669"/>
    <property type="project" value="InterPro"/>
</dbReference>
<evidence type="ECO:0000256" key="2">
    <source>
        <dbReference type="ARBA" id="ARBA00023125"/>
    </source>
</evidence>
<dbReference type="PANTHER" id="PTHR43537">
    <property type="entry name" value="TRANSCRIPTIONAL REGULATOR, GNTR FAMILY"/>
    <property type="match status" value="1"/>
</dbReference>
<dbReference type="SMART" id="SM00345">
    <property type="entry name" value="HTH_GNTR"/>
    <property type="match status" value="1"/>
</dbReference>
<dbReference type="PRINTS" id="PR00033">
    <property type="entry name" value="HTHASNC"/>
</dbReference>
<dbReference type="CDD" id="cd07377">
    <property type="entry name" value="WHTH_GntR"/>
    <property type="match status" value="1"/>
</dbReference>
<accession>X0RPL2</accession>
<dbReference type="PRINTS" id="PR00035">
    <property type="entry name" value="HTHGNTR"/>
</dbReference>
<keyword evidence="2" id="KW-0238">DNA-binding</keyword>
<dbReference type="SUPFAM" id="SSF48008">
    <property type="entry name" value="GntR ligand-binding domain-like"/>
    <property type="match status" value="1"/>
</dbReference>
<dbReference type="GO" id="GO:0043565">
    <property type="term" value="F:sequence-specific DNA binding"/>
    <property type="evidence" value="ECO:0007669"/>
    <property type="project" value="InterPro"/>
</dbReference>
<evidence type="ECO:0000256" key="1">
    <source>
        <dbReference type="ARBA" id="ARBA00023015"/>
    </source>
</evidence>
<dbReference type="InterPro" id="IPR036390">
    <property type="entry name" value="WH_DNA-bd_sf"/>
</dbReference>
<dbReference type="PROSITE" id="PS50949">
    <property type="entry name" value="HTH_GNTR"/>
    <property type="match status" value="1"/>
</dbReference>
<proteinExistence type="predicted"/>
<reference evidence="5" key="1">
    <citation type="journal article" date="2014" name="Front. Microbiol.">
        <title>High frequency of phylogenetically diverse reductive dehalogenase-homologous genes in deep subseafloor sedimentary metagenomes.</title>
        <authorList>
            <person name="Kawai M."/>
            <person name="Futagami T."/>
            <person name="Toyoda A."/>
            <person name="Takaki Y."/>
            <person name="Nishi S."/>
            <person name="Hori S."/>
            <person name="Arai W."/>
            <person name="Tsubouchi T."/>
            <person name="Morono Y."/>
            <person name="Uchiyama I."/>
            <person name="Ito T."/>
            <person name="Fujiyama A."/>
            <person name="Inagaki F."/>
            <person name="Takami H."/>
        </authorList>
    </citation>
    <scope>NUCLEOTIDE SEQUENCE</scope>
    <source>
        <strain evidence="5">Expedition CK06-06</strain>
    </source>
</reference>
<protein>
    <recommendedName>
        <fullName evidence="4">HTH gntR-type domain-containing protein</fullName>
    </recommendedName>
</protein>
<evidence type="ECO:0000256" key="3">
    <source>
        <dbReference type="ARBA" id="ARBA00023163"/>
    </source>
</evidence>
<dbReference type="AlphaFoldDB" id="X0RPL2"/>
<comment type="caution">
    <text evidence="5">The sequence shown here is derived from an EMBL/GenBank/DDBJ whole genome shotgun (WGS) entry which is preliminary data.</text>
</comment>
<dbReference type="EMBL" id="BARS01000041">
    <property type="protein sequence ID" value="GAF70728.1"/>
    <property type="molecule type" value="Genomic_DNA"/>
</dbReference>
<dbReference type="InterPro" id="IPR011711">
    <property type="entry name" value="GntR_C"/>
</dbReference>
<sequence length="141" mass="16348">MTINVSSKSKKIYNIIIKEIVTGKIFPGQRLTERELIEKYGMSKTPIREALHKLEENGIVTYELNRGFSVVKISHCDVEEIYELREVLEGLAAKKVVEKLDFAITQDKNIIENFRLSEECLKNNDIQKYSILDMEFHDLLA</sequence>
<evidence type="ECO:0000259" key="4">
    <source>
        <dbReference type="PROSITE" id="PS50949"/>
    </source>
</evidence>
<keyword evidence="3" id="KW-0804">Transcription</keyword>
<evidence type="ECO:0000313" key="5">
    <source>
        <dbReference type="EMBL" id="GAF70728.1"/>
    </source>
</evidence>
<dbReference type="InterPro" id="IPR036388">
    <property type="entry name" value="WH-like_DNA-bd_sf"/>
</dbReference>
<dbReference type="Pfam" id="PF00392">
    <property type="entry name" value="GntR"/>
    <property type="match status" value="1"/>
</dbReference>
<name>X0RPL2_9ZZZZ</name>